<organism evidence="12">
    <name type="scientific">marine metagenome</name>
    <dbReference type="NCBI Taxonomy" id="408172"/>
    <lineage>
        <taxon>unclassified sequences</taxon>
        <taxon>metagenomes</taxon>
        <taxon>ecological metagenomes</taxon>
    </lineage>
</organism>
<evidence type="ECO:0000256" key="6">
    <source>
        <dbReference type="ARBA" id="ARBA00022741"/>
    </source>
</evidence>
<comment type="catalytic activity">
    <reaction evidence="10">
        <text>(R)-4'-phosphopantetheine + ATP + H(+) = 3'-dephospho-CoA + diphosphate</text>
        <dbReference type="Rhea" id="RHEA:19801"/>
        <dbReference type="ChEBI" id="CHEBI:15378"/>
        <dbReference type="ChEBI" id="CHEBI:30616"/>
        <dbReference type="ChEBI" id="CHEBI:33019"/>
        <dbReference type="ChEBI" id="CHEBI:57328"/>
        <dbReference type="ChEBI" id="CHEBI:61723"/>
        <dbReference type="EC" id="2.7.7.3"/>
    </reaction>
</comment>
<dbReference type="CDD" id="cd02163">
    <property type="entry name" value="PPAT"/>
    <property type="match status" value="1"/>
</dbReference>
<dbReference type="PANTHER" id="PTHR21342:SF1">
    <property type="entry name" value="PHOSPHOPANTETHEINE ADENYLYLTRANSFERASE"/>
    <property type="match status" value="1"/>
</dbReference>
<dbReference type="Pfam" id="PF01467">
    <property type="entry name" value="CTP_transf_like"/>
    <property type="match status" value="1"/>
</dbReference>
<keyword evidence="4" id="KW-0808">Transferase</keyword>
<evidence type="ECO:0000313" key="12">
    <source>
        <dbReference type="EMBL" id="SUZ72945.1"/>
    </source>
</evidence>
<keyword evidence="8" id="KW-0460">Magnesium</keyword>
<protein>
    <recommendedName>
        <fullName evidence="2">Phosphopantetheine adenylyltransferase</fullName>
        <ecNumber evidence="1">2.7.7.3</ecNumber>
    </recommendedName>
</protein>
<dbReference type="InterPro" id="IPR001980">
    <property type="entry name" value="PPAT"/>
</dbReference>
<evidence type="ECO:0000256" key="3">
    <source>
        <dbReference type="ARBA" id="ARBA00022490"/>
    </source>
</evidence>
<accession>A0A381Q0W8</accession>
<dbReference type="EMBL" id="UINC01001162">
    <property type="protein sequence ID" value="SUZ72945.1"/>
    <property type="molecule type" value="Genomic_DNA"/>
</dbReference>
<dbReference type="Gene3D" id="3.40.50.620">
    <property type="entry name" value="HUPs"/>
    <property type="match status" value="1"/>
</dbReference>
<keyword evidence="9" id="KW-0173">Coenzyme A biosynthesis</keyword>
<evidence type="ECO:0000256" key="9">
    <source>
        <dbReference type="ARBA" id="ARBA00022993"/>
    </source>
</evidence>
<dbReference type="NCBIfam" id="TIGR00125">
    <property type="entry name" value="cyt_tran_rel"/>
    <property type="match status" value="1"/>
</dbReference>
<dbReference type="PRINTS" id="PR01020">
    <property type="entry name" value="LPSBIOSNTHSS"/>
</dbReference>
<name>A0A381Q0W8_9ZZZZ</name>
<keyword evidence="5" id="KW-0548">Nucleotidyltransferase</keyword>
<dbReference type="GO" id="GO:0004595">
    <property type="term" value="F:pantetheine-phosphate adenylyltransferase activity"/>
    <property type="evidence" value="ECO:0007669"/>
    <property type="project" value="UniProtKB-EC"/>
</dbReference>
<evidence type="ECO:0000256" key="7">
    <source>
        <dbReference type="ARBA" id="ARBA00022840"/>
    </source>
</evidence>
<reference evidence="12" key="1">
    <citation type="submission" date="2018-05" db="EMBL/GenBank/DDBJ databases">
        <authorList>
            <person name="Lanie J.A."/>
            <person name="Ng W.-L."/>
            <person name="Kazmierczak K.M."/>
            <person name="Andrzejewski T.M."/>
            <person name="Davidsen T.M."/>
            <person name="Wayne K.J."/>
            <person name="Tettelin H."/>
            <person name="Glass J.I."/>
            <person name="Rusch D."/>
            <person name="Podicherti R."/>
            <person name="Tsui H.-C.T."/>
            <person name="Winkler M.E."/>
        </authorList>
    </citation>
    <scope>NUCLEOTIDE SEQUENCE</scope>
</reference>
<evidence type="ECO:0000256" key="4">
    <source>
        <dbReference type="ARBA" id="ARBA00022679"/>
    </source>
</evidence>
<sequence>VSSVVYPGSFNPITHGHTNIVERALNLFDHVVVAIGTSVDKDPTTYLADRMELCREALAHLDDQVSVEGFNGLLVDYVRSKNTRFVLRGLRTLTDYDYEFQMLSMNQSLDQDIEYVLLPTAHKWSFLSSSRVREIAALGGDISNFVHPAIVDYYKE</sequence>
<evidence type="ECO:0000256" key="8">
    <source>
        <dbReference type="ARBA" id="ARBA00022842"/>
    </source>
</evidence>
<evidence type="ECO:0000256" key="1">
    <source>
        <dbReference type="ARBA" id="ARBA00012392"/>
    </source>
</evidence>
<keyword evidence="3" id="KW-0963">Cytoplasm</keyword>
<dbReference type="GO" id="GO:0015937">
    <property type="term" value="P:coenzyme A biosynthetic process"/>
    <property type="evidence" value="ECO:0007669"/>
    <property type="project" value="UniProtKB-KW"/>
</dbReference>
<feature type="non-terminal residue" evidence="12">
    <location>
        <position position="1"/>
    </location>
</feature>
<dbReference type="InterPro" id="IPR004821">
    <property type="entry name" value="Cyt_trans-like"/>
</dbReference>
<dbReference type="GO" id="GO:0005524">
    <property type="term" value="F:ATP binding"/>
    <property type="evidence" value="ECO:0007669"/>
    <property type="project" value="UniProtKB-KW"/>
</dbReference>
<dbReference type="EC" id="2.7.7.3" evidence="1"/>
<keyword evidence="7" id="KW-0067">ATP-binding</keyword>
<dbReference type="AlphaFoldDB" id="A0A381Q0W8"/>
<keyword evidence="6" id="KW-0547">Nucleotide-binding</keyword>
<dbReference type="PANTHER" id="PTHR21342">
    <property type="entry name" value="PHOSPHOPANTETHEINE ADENYLYLTRANSFERASE"/>
    <property type="match status" value="1"/>
</dbReference>
<dbReference type="HAMAP" id="MF_00151">
    <property type="entry name" value="PPAT_bact"/>
    <property type="match status" value="1"/>
</dbReference>
<evidence type="ECO:0000256" key="5">
    <source>
        <dbReference type="ARBA" id="ARBA00022695"/>
    </source>
</evidence>
<proteinExistence type="inferred from homology"/>
<gene>
    <name evidence="12" type="ORF">METZ01_LOCUS25799</name>
</gene>
<dbReference type="NCBIfam" id="TIGR01510">
    <property type="entry name" value="coaD_prev_kdtB"/>
    <property type="match status" value="1"/>
</dbReference>
<evidence type="ECO:0000256" key="2">
    <source>
        <dbReference type="ARBA" id="ARBA00013868"/>
    </source>
</evidence>
<dbReference type="InterPro" id="IPR014729">
    <property type="entry name" value="Rossmann-like_a/b/a_fold"/>
</dbReference>
<evidence type="ECO:0000259" key="11">
    <source>
        <dbReference type="Pfam" id="PF01467"/>
    </source>
</evidence>
<evidence type="ECO:0000256" key="10">
    <source>
        <dbReference type="ARBA" id="ARBA00029346"/>
    </source>
</evidence>
<dbReference type="SUPFAM" id="SSF52374">
    <property type="entry name" value="Nucleotidylyl transferase"/>
    <property type="match status" value="1"/>
</dbReference>
<feature type="domain" description="Cytidyltransferase-like" evidence="11">
    <location>
        <begin position="5"/>
        <end position="134"/>
    </location>
</feature>